<proteinExistence type="predicted"/>
<feature type="transmembrane region" description="Helical" evidence="1">
    <location>
        <begin position="7"/>
        <end position="28"/>
    </location>
</feature>
<accession>A0A8H6CQ32</accession>
<sequence>MVILGKWILLGFISTCGACSVVLVFSILDGDIVTAVHCIRPPVSNQDPYQRSELLTFALLFYIRLERVRGARIRKEIPGLLARLLSSSLQCKLSRPIQLLENLLNLVHLLPRWNFRTLNVSIASALRSTFPGH</sequence>
<evidence type="ECO:0000313" key="3">
    <source>
        <dbReference type="Proteomes" id="UP000578531"/>
    </source>
</evidence>
<evidence type="ECO:0000256" key="1">
    <source>
        <dbReference type="SAM" id="Phobius"/>
    </source>
</evidence>
<dbReference type="GeneID" id="59293807"/>
<dbReference type="EMBL" id="JACCJC010000085">
    <property type="protein sequence ID" value="KAF6227532.1"/>
    <property type="molecule type" value="Genomic_DNA"/>
</dbReference>
<keyword evidence="1" id="KW-0472">Membrane</keyword>
<reference evidence="2 3" key="1">
    <citation type="journal article" date="2020" name="Genomics">
        <title>Complete, high-quality genomes from long-read metagenomic sequencing of two wolf lichen thalli reveals enigmatic genome architecture.</title>
        <authorList>
            <person name="McKenzie S.K."/>
            <person name="Walston R.F."/>
            <person name="Allen J.L."/>
        </authorList>
    </citation>
    <scope>NUCLEOTIDE SEQUENCE [LARGE SCALE GENOMIC DNA]</scope>
    <source>
        <strain evidence="2">WasteWater2</strain>
    </source>
</reference>
<organism evidence="2 3">
    <name type="scientific">Letharia columbiana</name>
    <dbReference type="NCBI Taxonomy" id="112416"/>
    <lineage>
        <taxon>Eukaryota</taxon>
        <taxon>Fungi</taxon>
        <taxon>Dikarya</taxon>
        <taxon>Ascomycota</taxon>
        <taxon>Pezizomycotina</taxon>
        <taxon>Lecanoromycetes</taxon>
        <taxon>OSLEUM clade</taxon>
        <taxon>Lecanoromycetidae</taxon>
        <taxon>Lecanorales</taxon>
        <taxon>Lecanorineae</taxon>
        <taxon>Parmeliaceae</taxon>
        <taxon>Letharia</taxon>
    </lineage>
</organism>
<dbReference type="RefSeq" id="XP_037159023.1">
    <property type="nucleotide sequence ID" value="XM_037314043.1"/>
</dbReference>
<keyword evidence="1" id="KW-1133">Transmembrane helix</keyword>
<name>A0A8H6CQ32_9LECA</name>
<evidence type="ECO:0000313" key="2">
    <source>
        <dbReference type="EMBL" id="KAF6227532.1"/>
    </source>
</evidence>
<keyword evidence="1" id="KW-0812">Transmembrane</keyword>
<protein>
    <submittedName>
        <fullName evidence="2">Uncharacterized protein</fullName>
    </submittedName>
</protein>
<keyword evidence="3" id="KW-1185">Reference proteome</keyword>
<dbReference type="AlphaFoldDB" id="A0A8H6CQ32"/>
<comment type="caution">
    <text evidence="2">The sequence shown here is derived from an EMBL/GenBank/DDBJ whole genome shotgun (WGS) entry which is preliminary data.</text>
</comment>
<dbReference type="Proteomes" id="UP000578531">
    <property type="component" value="Unassembled WGS sequence"/>
</dbReference>
<gene>
    <name evidence="2" type="ORF">HO173_012171</name>
</gene>